<dbReference type="Proteomes" id="UP001408356">
    <property type="component" value="Unassembled WGS sequence"/>
</dbReference>
<dbReference type="Gene3D" id="2.160.10.10">
    <property type="entry name" value="Hexapeptide repeat proteins"/>
    <property type="match status" value="1"/>
</dbReference>
<evidence type="ECO:0000256" key="6">
    <source>
        <dbReference type="ARBA" id="ARBA00034687"/>
    </source>
</evidence>
<comment type="subcellular location">
    <subcellularLocation>
        <location evidence="1">Cytoplasm</location>
        <location evidence="1">Cytoskeleton</location>
    </subcellularLocation>
</comment>
<evidence type="ECO:0000313" key="7">
    <source>
        <dbReference type="EMBL" id="KAK9425172.1"/>
    </source>
</evidence>
<reference evidence="7 8" key="1">
    <citation type="journal article" date="2024" name="J. Plant Pathol.">
        <title>Sequence and assembly of the genome of Seiridium unicorne, isolate CBS 538.82, causal agent of cypress canker disease.</title>
        <authorList>
            <person name="Scali E."/>
            <person name="Rocca G.D."/>
            <person name="Danti R."/>
            <person name="Garbelotto M."/>
            <person name="Barberini S."/>
            <person name="Baroncelli R."/>
            <person name="Emiliani G."/>
        </authorList>
    </citation>
    <scope>NUCLEOTIDE SEQUENCE [LARGE SCALE GENOMIC DNA]</scope>
    <source>
        <strain evidence="7 8">BM-138-508</strain>
    </source>
</reference>
<protein>
    <recommendedName>
        <fullName evidence="3">Dynactin subunit 6</fullName>
    </recommendedName>
</protein>
<comment type="caution">
    <text evidence="7">The sequence shown here is derived from an EMBL/GenBank/DDBJ whole genome shotgun (WGS) entry which is preliminary data.</text>
</comment>
<sequence length="194" mass="20850">MSSNKRQSVLPRVQSGPKAPVNFSPSITIADTAILTGSHTINVSSESVVHPRSRLDSTRGRVTVGRRCIVHERVHIGAAGSDPTPGSFGVLLEDYVTVEVAAVIESGETTIAEGTVVGIGARIGRGAKVGKHCTITAKSMVQPGEVLPDYTVLYTNGTRRTDRRDINELKNKAQAREIEVLRRLIPSNPAKFKD</sequence>
<dbReference type="PANTHER" id="PTHR13072">
    <property type="entry name" value="DYNACTIN 6"/>
    <property type="match status" value="1"/>
</dbReference>
<evidence type="ECO:0000256" key="5">
    <source>
        <dbReference type="ARBA" id="ARBA00023212"/>
    </source>
</evidence>
<evidence type="ECO:0000313" key="8">
    <source>
        <dbReference type="Proteomes" id="UP001408356"/>
    </source>
</evidence>
<keyword evidence="8" id="KW-1185">Reference proteome</keyword>
<dbReference type="InterPro" id="IPR011004">
    <property type="entry name" value="Trimer_LpxA-like_sf"/>
</dbReference>
<comment type="similarity">
    <text evidence="2">Belongs to the dynactin subunits 5/6 family. Dynactin subunit 6 subfamily.</text>
</comment>
<dbReference type="SUPFAM" id="SSF51161">
    <property type="entry name" value="Trimeric LpxA-like enzymes"/>
    <property type="match status" value="1"/>
</dbReference>
<dbReference type="InterPro" id="IPR027777">
    <property type="entry name" value="DCTN6"/>
</dbReference>
<name>A0ABR2VE47_9PEZI</name>
<keyword evidence="4" id="KW-0963">Cytoplasm</keyword>
<evidence type="ECO:0000256" key="2">
    <source>
        <dbReference type="ARBA" id="ARBA00007719"/>
    </source>
</evidence>
<gene>
    <name evidence="7" type="ORF">SUNI508_03312</name>
</gene>
<proteinExistence type="inferred from homology"/>
<dbReference type="EMBL" id="JARVKF010000024">
    <property type="protein sequence ID" value="KAK9425172.1"/>
    <property type="molecule type" value="Genomic_DNA"/>
</dbReference>
<evidence type="ECO:0000256" key="1">
    <source>
        <dbReference type="ARBA" id="ARBA00004245"/>
    </source>
</evidence>
<dbReference type="PANTHER" id="PTHR13072:SF0">
    <property type="entry name" value="DYNACTIN SUBUNIT 6"/>
    <property type="match status" value="1"/>
</dbReference>
<evidence type="ECO:0000256" key="3">
    <source>
        <dbReference type="ARBA" id="ARBA00016573"/>
    </source>
</evidence>
<accession>A0ABR2VE47</accession>
<organism evidence="7 8">
    <name type="scientific">Seiridium unicorne</name>
    <dbReference type="NCBI Taxonomy" id="138068"/>
    <lineage>
        <taxon>Eukaryota</taxon>
        <taxon>Fungi</taxon>
        <taxon>Dikarya</taxon>
        <taxon>Ascomycota</taxon>
        <taxon>Pezizomycotina</taxon>
        <taxon>Sordariomycetes</taxon>
        <taxon>Xylariomycetidae</taxon>
        <taxon>Amphisphaeriales</taxon>
        <taxon>Sporocadaceae</taxon>
        <taxon>Seiridium</taxon>
    </lineage>
</organism>
<comment type="function">
    <text evidence="6">Part of the dynactin complex that activates the molecular motor dynein for ultra-processive transport along microtubules.</text>
</comment>
<evidence type="ECO:0000256" key="4">
    <source>
        <dbReference type="ARBA" id="ARBA00022490"/>
    </source>
</evidence>
<keyword evidence="5" id="KW-0206">Cytoskeleton</keyword>